<evidence type="ECO:0000256" key="2">
    <source>
        <dbReference type="ARBA" id="ARBA00004651"/>
    </source>
</evidence>
<dbReference type="Pfam" id="PF02654">
    <property type="entry name" value="CobS"/>
    <property type="match status" value="1"/>
</dbReference>
<keyword evidence="8 19" id="KW-0169">Cobalamin biosynthesis</keyword>
<evidence type="ECO:0000256" key="16">
    <source>
        <dbReference type="ARBA" id="ARBA00032853"/>
    </source>
</evidence>
<dbReference type="AlphaFoldDB" id="A0AAD3NZY1"/>
<evidence type="ECO:0000313" key="20">
    <source>
        <dbReference type="EMBL" id="GLK65636.1"/>
    </source>
</evidence>
<name>A0AAD3NZY1_9RHOB</name>
<evidence type="ECO:0000256" key="11">
    <source>
        <dbReference type="ARBA" id="ARBA00022842"/>
    </source>
</evidence>
<evidence type="ECO:0000256" key="13">
    <source>
        <dbReference type="ARBA" id="ARBA00023136"/>
    </source>
</evidence>
<evidence type="ECO:0000256" key="9">
    <source>
        <dbReference type="ARBA" id="ARBA00022679"/>
    </source>
</evidence>
<dbReference type="NCBIfam" id="TIGR00317">
    <property type="entry name" value="cobS"/>
    <property type="match status" value="1"/>
</dbReference>
<evidence type="ECO:0000256" key="5">
    <source>
        <dbReference type="ARBA" id="ARBA00013200"/>
    </source>
</evidence>
<comment type="similarity">
    <text evidence="4 19">Belongs to the CobS family.</text>
</comment>
<evidence type="ECO:0000256" key="18">
    <source>
        <dbReference type="ARBA" id="ARBA00049504"/>
    </source>
</evidence>
<keyword evidence="7 19" id="KW-1003">Cell membrane</keyword>
<dbReference type="HAMAP" id="MF_00719">
    <property type="entry name" value="CobS"/>
    <property type="match status" value="1"/>
</dbReference>
<comment type="subcellular location">
    <subcellularLocation>
        <location evidence="2 19">Cell membrane</location>
        <topology evidence="2 19">Multi-pass membrane protein</topology>
    </subcellularLocation>
</comment>
<dbReference type="RefSeq" id="WP_010398351.1">
    <property type="nucleotide sequence ID" value="NZ_BSFH01000093.1"/>
</dbReference>
<evidence type="ECO:0000256" key="17">
    <source>
        <dbReference type="ARBA" id="ARBA00048623"/>
    </source>
</evidence>
<evidence type="ECO:0000256" key="8">
    <source>
        <dbReference type="ARBA" id="ARBA00022573"/>
    </source>
</evidence>
<dbReference type="EMBL" id="BSFH01000093">
    <property type="protein sequence ID" value="GLK65636.1"/>
    <property type="molecule type" value="Genomic_DNA"/>
</dbReference>
<keyword evidence="11 19" id="KW-0460">Magnesium</keyword>
<evidence type="ECO:0000256" key="12">
    <source>
        <dbReference type="ARBA" id="ARBA00022989"/>
    </source>
</evidence>
<evidence type="ECO:0000256" key="19">
    <source>
        <dbReference type="HAMAP-Rule" id="MF_00719"/>
    </source>
</evidence>
<keyword evidence="13 19" id="KW-0472">Membrane</keyword>
<feature type="transmembrane region" description="Helical" evidence="19">
    <location>
        <begin position="44"/>
        <end position="71"/>
    </location>
</feature>
<evidence type="ECO:0000256" key="3">
    <source>
        <dbReference type="ARBA" id="ARBA00004663"/>
    </source>
</evidence>
<feature type="transmembrane region" description="Helical" evidence="19">
    <location>
        <begin position="110"/>
        <end position="133"/>
    </location>
</feature>
<dbReference type="InterPro" id="IPR003805">
    <property type="entry name" value="CobS"/>
</dbReference>
<comment type="catalytic activity">
    <reaction evidence="17 19">
        <text>alpha-ribazole + adenosylcob(III)inamide-GDP = adenosylcob(III)alamin + GMP + H(+)</text>
        <dbReference type="Rhea" id="RHEA:16049"/>
        <dbReference type="ChEBI" id="CHEBI:10329"/>
        <dbReference type="ChEBI" id="CHEBI:15378"/>
        <dbReference type="ChEBI" id="CHEBI:18408"/>
        <dbReference type="ChEBI" id="CHEBI:58115"/>
        <dbReference type="ChEBI" id="CHEBI:60487"/>
        <dbReference type="EC" id="2.7.8.26"/>
    </reaction>
</comment>
<dbReference type="GO" id="GO:0005886">
    <property type="term" value="C:plasma membrane"/>
    <property type="evidence" value="ECO:0007669"/>
    <property type="project" value="UniProtKB-SubCell"/>
</dbReference>
<evidence type="ECO:0000256" key="7">
    <source>
        <dbReference type="ARBA" id="ARBA00022475"/>
    </source>
</evidence>
<proteinExistence type="inferred from homology"/>
<accession>A0AAD3NZY1</accession>
<evidence type="ECO:0000256" key="10">
    <source>
        <dbReference type="ARBA" id="ARBA00022692"/>
    </source>
</evidence>
<protein>
    <recommendedName>
        <fullName evidence="6 19">Adenosylcobinamide-GDP ribazoletransferase</fullName>
        <ecNumber evidence="5 19">2.7.8.26</ecNumber>
    </recommendedName>
    <alternativeName>
        <fullName evidence="16 19">Cobalamin synthase</fullName>
    </alternativeName>
    <alternativeName>
        <fullName evidence="15 19">Cobalamin-5'-phosphate synthase</fullName>
    </alternativeName>
</protein>
<comment type="pathway">
    <text evidence="3 19">Cofactor biosynthesis; adenosylcobalamin biosynthesis; adenosylcobalamin from cob(II)yrinate a,c-diamide: step 7/7.</text>
</comment>
<organism evidence="20 21">
    <name type="scientific">Paracoccus kondratievae</name>
    <dbReference type="NCBI Taxonomy" id="135740"/>
    <lineage>
        <taxon>Bacteria</taxon>
        <taxon>Pseudomonadati</taxon>
        <taxon>Pseudomonadota</taxon>
        <taxon>Alphaproteobacteria</taxon>
        <taxon>Rhodobacterales</taxon>
        <taxon>Paracoccaceae</taxon>
        <taxon>Paracoccus</taxon>
    </lineage>
</organism>
<sequence length="255" mass="25496">MARRLTEAALALVWLTRLPVGRFLPAAPPTLAQAAWAFPLVGLVVGLIAAAVLGLAALAGLPGGIAALLAIGTVMLVTGGLHEDGLADCADGSGGADRERRLEIMRDSRVGSYGVLALIVTVGLRVFAIAALMPEPWTAAAAVVGLAAASRAGMTAGLGLMPAARVDGLGHAAGRPGKGTIRAAMILGGASLILPALALPSPVPAWLVLIAAVALAQLWLARWAMRRLGGQTGDVLGAMQQIGEAAGLVAMVALA</sequence>
<evidence type="ECO:0000256" key="14">
    <source>
        <dbReference type="ARBA" id="ARBA00025228"/>
    </source>
</evidence>
<gene>
    <name evidence="20" type="primary">cobS_1</name>
    <name evidence="19" type="synonym">cobS</name>
    <name evidence="20" type="ORF">GCM10017635_31130</name>
</gene>
<keyword evidence="21" id="KW-1185">Reference proteome</keyword>
<evidence type="ECO:0000256" key="4">
    <source>
        <dbReference type="ARBA" id="ARBA00010561"/>
    </source>
</evidence>
<keyword evidence="9 19" id="KW-0808">Transferase</keyword>
<evidence type="ECO:0000256" key="15">
    <source>
        <dbReference type="ARBA" id="ARBA00032605"/>
    </source>
</evidence>
<dbReference type="GO" id="GO:0008818">
    <property type="term" value="F:cobalamin 5'-phosphate synthase activity"/>
    <property type="evidence" value="ECO:0007669"/>
    <property type="project" value="UniProtKB-UniRule"/>
</dbReference>
<comment type="caution">
    <text evidence="20">The sequence shown here is derived from an EMBL/GenBank/DDBJ whole genome shotgun (WGS) entry which is preliminary data.</text>
</comment>
<feature type="transmembrane region" description="Helical" evidence="19">
    <location>
        <begin position="205"/>
        <end position="221"/>
    </location>
</feature>
<dbReference type="PANTHER" id="PTHR34148">
    <property type="entry name" value="ADENOSYLCOBINAMIDE-GDP RIBAZOLETRANSFERASE"/>
    <property type="match status" value="1"/>
</dbReference>
<comment type="catalytic activity">
    <reaction evidence="18 19">
        <text>alpha-ribazole 5'-phosphate + adenosylcob(III)inamide-GDP = adenosylcob(III)alamin 5'-phosphate + GMP + H(+)</text>
        <dbReference type="Rhea" id="RHEA:23560"/>
        <dbReference type="ChEBI" id="CHEBI:15378"/>
        <dbReference type="ChEBI" id="CHEBI:57918"/>
        <dbReference type="ChEBI" id="CHEBI:58115"/>
        <dbReference type="ChEBI" id="CHEBI:60487"/>
        <dbReference type="ChEBI" id="CHEBI:60493"/>
        <dbReference type="EC" id="2.7.8.26"/>
    </reaction>
</comment>
<feature type="transmembrane region" description="Helical" evidence="19">
    <location>
        <begin position="181"/>
        <end position="199"/>
    </location>
</feature>
<evidence type="ECO:0000256" key="1">
    <source>
        <dbReference type="ARBA" id="ARBA00001946"/>
    </source>
</evidence>
<keyword evidence="10 19" id="KW-0812">Transmembrane</keyword>
<comment type="cofactor">
    <cofactor evidence="1 19">
        <name>Mg(2+)</name>
        <dbReference type="ChEBI" id="CHEBI:18420"/>
    </cofactor>
</comment>
<evidence type="ECO:0000256" key="6">
    <source>
        <dbReference type="ARBA" id="ARBA00015850"/>
    </source>
</evidence>
<dbReference type="EC" id="2.7.8.26" evidence="5 19"/>
<evidence type="ECO:0000313" key="21">
    <source>
        <dbReference type="Proteomes" id="UP001143349"/>
    </source>
</evidence>
<dbReference type="GO" id="GO:0009236">
    <property type="term" value="P:cobalamin biosynthetic process"/>
    <property type="evidence" value="ECO:0007669"/>
    <property type="project" value="UniProtKB-UniRule"/>
</dbReference>
<comment type="function">
    <text evidence="14 19">Joins adenosylcobinamide-GDP and alpha-ribazole to generate adenosylcobalamin (Ado-cobalamin). Also synthesizes adenosylcobalamin 5'-phosphate from adenosylcobinamide-GDP and alpha-ribazole 5'-phosphate.</text>
</comment>
<feature type="transmembrane region" description="Helical" evidence="19">
    <location>
        <begin position="139"/>
        <end position="160"/>
    </location>
</feature>
<keyword evidence="12 19" id="KW-1133">Transmembrane helix</keyword>
<dbReference type="GO" id="GO:0051073">
    <property type="term" value="F:adenosylcobinamide-GDP ribazoletransferase activity"/>
    <property type="evidence" value="ECO:0007669"/>
    <property type="project" value="UniProtKB-UniRule"/>
</dbReference>
<dbReference type="PANTHER" id="PTHR34148:SF1">
    <property type="entry name" value="ADENOSYLCOBINAMIDE-GDP RIBAZOLETRANSFERASE"/>
    <property type="match status" value="1"/>
</dbReference>
<reference evidence="20" key="1">
    <citation type="journal article" date="2014" name="Int. J. Syst. Evol. Microbiol.">
        <title>Complete genome sequence of Corynebacterium casei LMG S-19264T (=DSM 44701T), isolated from a smear-ripened cheese.</title>
        <authorList>
            <consortium name="US DOE Joint Genome Institute (JGI-PGF)"/>
            <person name="Walter F."/>
            <person name="Albersmeier A."/>
            <person name="Kalinowski J."/>
            <person name="Ruckert C."/>
        </authorList>
    </citation>
    <scope>NUCLEOTIDE SEQUENCE</scope>
    <source>
        <strain evidence="20">VKM B-2222</strain>
    </source>
</reference>
<dbReference type="Proteomes" id="UP001143349">
    <property type="component" value="Unassembled WGS sequence"/>
</dbReference>
<reference evidence="20" key="2">
    <citation type="submission" date="2023-01" db="EMBL/GenBank/DDBJ databases">
        <authorList>
            <person name="Sun Q."/>
            <person name="Evtushenko L."/>
        </authorList>
    </citation>
    <scope>NUCLEOTIDE SEQUENCE</scope>
    <source>
        <strain evidence="20">VKM B-2222</strain>
    </source>
</reference>